<dbReference type="InterPro" id="IPR052158">
    <property type="entry name" value="INH-QAR"/>
</dbReference>
<dbReference type="CDD" id="cd03139">
    <property type="entry name" value="GATase1_PfpI_2"/>
    <property type="match status" value="1"/>
</dbReference>
<protein>
    <recommendedName>
        <fullName evidence="1">DJ-1/PfpI domain-containing protein</fullName>
    </recommendedName>
</protein>
<dbReference type="SUPFAM" id="SSF52317">
    <property type="entry name" value="Class I glutamine amidotransferase-like"/>
    <property type="match status" value="1"/>
</dbReference>
<dbReference type="PATRIC" id="fig|742743.3.peg.1225"/>
<comment type="caution">
    <text evidence="2">The sequence shown here is derived from an EMBL/GenBank/DDBJ whole genome shotgun (WGS) entry which is preliminary data.</text>
</comment>
<evidence type="ECO:0000313" key="2">
    <source>
        <dbReference type="EMBL" id="EHO62864.1"/>
    </source>
</evidence>
<evidence type="ECO:0000313" key="3">
    <source>
        <dbReference type="Proteomes" id="UP000003277"/>
    </source>
</evidence>
<dbReference type="OrthoDB" id="6382410at2"/>
<dbReference type="Pfam" id="PF01965">
    <property type="entry name" value="DJ-1_PfpI"/>
    <property type="match status" value="1"/>
</dbReference>
<dbReference type="EMBL" id="ADLT01000041">
    <property type="protein sequence ID" value="EHO62864.1"/>
    <property type="molecule type" value="Genomic_DNA"/>
</dbReference>
<dbReference type="InterPro" id="IPR029062">
    <property type="entry name" value="Class_I_gatase-like"/>
</dbReference>
<sequence length="199" mass="21417">MKRITALLYHDFTALDALGPLEVLGRLPGYEIRYASLSGGPVSNEKGLVVMTEALSSPGPGDILLIPGGMGSRQLVLQDDFLAALRKAALASTLVMTVCTGSALAAAAGLLDGLHATGNKKAFDWTMSMGKKVLWQRDARWTRDGKFYTAAGVSAGIDMALGFVADRFGRERALSLAESMEYGWNERPEDGWCFKRQGK</sequence>
<dbReference type="eggNOG" id="COG0693">
    <property type="taxonomic scope" value="Bacteria"/>
</dbReference>
<organism evidence="2 3">
    <name type="scientific">Dialister succinatiphilus YIT 11850</name>
    <dbReference type="NCBI Taxonomy" id="742743"/>
    <lineage>
        <taxon>Bacteria</taxon>
        <taxon>Bacillati</taxon>
        <taxon>Bacillota</taxon>
        <taxon>Negativicutes</taxon>
        <taxon>Veillonellales</taxon>
        <taxon>Veillonellaceae</taxon>
        <taxon>Dialister</taxon>
    </lineage>
</organism>
<dbReference type="RefSeq" id="WP_008859701.1">
    <property type="nucleotide sequence ID" value="NZ_JH591188.1"/>
</dbReference>
<dbReference type="Proteomes" id="UP000003277">
    <property type="component" value="Unassembled WGS sequence"/>
</dbReference>
<dbReference type="PANTHER" id="PTHR43130">
    <property type="entry name" value="ARAC-FAMILY TRANSCRIPTIONAL REGULATOR"/>
    <property type="match status" value="1"/>
</dbReference>
<dbReference type="HOGENOM" id="CLU_000445_44_8_9"/>
<dbReference type="InterPro" id="IPR002818">
    <property type="entry name" value="DJ-1/PfpI"/>
</dbReference>
<name>H1D0R9_9FIRM</name>
<evidence type="ECO:0000259" key="1">
    <source>
        <dbReference type="Pfam" id="PF01965"/>
    </source>
</evidence>
<dbReference type="Gene3D" id="3.40.50.880">
    <property type="match status" value="1"/>
</dbReference>
<gene>
    <name evidence="2" type="ORF">HMPREF9453_01207</name>
</gene>
<feature type="domain" description="DJ-1/PfpI" evidence="1">
    <location>
        <begin position="2"/>
        <end position="164"/>
    </location>
</feature>
<dbReference type="STRING" id="742743.HMPREF9453_01207"/>
<accession>H1D0R9</accession>
<dbReference type="AlphaFoldDB" id="H1D0R9"/>
<dbReference type="PANTHER" id="PTHR43130:SF15">
    <property type="entry name" value="THIJ_PFPI FAMILY PROTEIN (AFU_ORTHOLOGUE AFUA_5G14240)"/>
    <property type="match status" value="1"/>
</dbReference>
<keyword evidence="3" id="KW-1185">Reference proteome</keyword>
<proteinExistence type="predicted"/>
<reference evidence="2 3" key="1">
    <citation type="submission" date="2011-11" db="EMBL/GenBank/DDBJ databases">
        <title>The Genome Sequence of Dialister succinatiphilus YIT 11850.</title>
        <authorList>
            <consortium name="The Broad Institute Genome Sequencing Platform"/>
            <person name="Earl A."/>
            <person name="Ward D."/>
            <person name="Feldgarden M."/>
            <person name="Gevers D."/>
            <person name="Morotomi M."/>
            <person name="Young S.K."/>
            <person name="Zeng Q."/>
            <person name="Gargeya S."/>
            <person name="Fitzgerald M."/>
            <person name="Haas B."/>
            <person name="Abouelleil A."/>
            <person name="Alvarado L."/>
            <person name="Arachchi H.M."/>
            <person name="Berlin A."/>
            <person name="Brown A."/>
            <person name="Chapman S.B."/>
            <person name="Dunbar C."/>
            <person name="Gearin G."/>
            <person name="Goldberg J."/>
            <person name="Griggs A."/>
            <person name="Gujja S."/>
            <person name="Heiman D."/>
            <person name="Howarth C."/>
            <person name="Lui A."/>
            <person name="MacDonald P.J.P."/>
            <person name="Montmayeur A."/>
            <person name="Murphy C."/>
            <person name="Neiman D."/>
            <person name="Pearson M."/>
            <person name="Priest M."/>
            <person name="Roberts A."/>
            <person name="Saif S."/>
            <person name="Shea T."/>
            <person name="Sisk P."/>
            <person name="Stolte C."/>
            <person name="Sykes S."/>
            <person name="Wortman J."/>
            <person name="Nusbaum C."/>
            <person name="Birren B."/>
        </authorList>
    </citation>
    <scope>NUCLEOTIDE SEQUENCE [LARGE SCALE GENOMIC DNA]</scope>
    <source>
        <strain evidence="2 3">YIT 11850</strain>
    </source>
</reference>